<evidence type="ECO:0000313" key="3">
    <source>
        <dbReference type="EMBL" id="PEN13630.1"/>
    </source>
</evidence>
<proteinExistence type="predicted"/>
<dbReference type="Gene3D" id="1.10.150.130">
    <property type="match status" value="1"/>
</dbReference>
<comment type="caution">
    <text evidence="3">The sequence shown here is derived from an EMBL/GenBank/DDBJ whole genome shotgun (WGS) entry which is preliminary data.</text>
</comment>
<gene>
    <name evidence="3" type="ORF">CRI94_10010</name>
</gene>
<dbReference type="AlphaFoldDB" id="A0A2A8CYC3"/>
<sequence length="232" mass="26999">MTSPEKPTIALDHTEFEVLSSIRSLAPQFNVPPKRAEAYGVWVVCYRRYCKVHDRPWLWMSSVSDFMDFLDTRSEVSESERNRALDGIMFYLADVRRAEDEQNEKKKMKRSRVPASTRSLFGQLLLRCDIQLTQAMQLRATDVKLGESTIVVQNRETNETQVIEVPASTRSGLKKHLDRLRERTDLDDPYLFAHRGLEDEQEEEQEEPDPERTTQLATLIMQGFDEERDGDE</sequence>
<dbReference type="EMBL" id="PDEQ01000004">
    <property type="protein sequence ID" value="PEN13630.1"/>
    <property type="molecule type" value="Genomic_DNA"/>
</dbReference>
<reference evidence="3 4" key="1">
    <citation type="submission" date="2017-10" db="EMBL/GenBank/DDBJ databases">
        <title>Draft genome of Longibacter Salinarum.</title>
        <authorList>
            <person name="Goh K.M."/>
            <person name="Shamsir M.S."/>
            <person name="Lim S.W."/>
        </authorList>
    </citation>
    <scope>NUCLEOTIDE SEQUENCE [LARGE SCALE GENOMIC DNA]</scope>
    <source>
        <strain evidence="3 4">KCTC 52045</strain>
    </source>
</reference>
<feature type="region of interest" description="Disordered" evidence="2">
    <location>
        <begin position="192"/>
        <end position="213"/>
    </location>
</feature>
<dbReference type="GO" id="GO:0003677">
    <property type="term" value="F:DNA binding"/>
    <property type="evidence" value="ECO:0007669"/>
    <property type="project" value="UniProtKB-KW"/>
</dbReference>
<keyword evidence="4" id="KW-1185">Reference proteome</keyword>
<dbReference type="OrthoDB" id="9801717at2"/>
<dbReference type="Proteomes" id="UP000220102">
    <property type="component" value="Unassembled WGS sequence"/>
</dbReference>
<name>A0A2A8CYC3_9BACT</name>
<protein>
    <submittedName>
        <fullName evidence="3">Uncharacterized protein</fullName>
    </submittedName>
</protein>
<dbReference type="RefSeq" id="WP_098075554.1">
    <property type="nucleotide sequence ID" value="NZ_PDEQ01000004.1"/>
</dbReference>
<feature type="compositionally biased region" description="Acidic residues" evidence="2">
    <location>
        <begin position="199"/>
        <end position="209"/>
    </location>
</feature>
<organism evidence="3 4">
    <name type="scientific">Longibacter salinarum</name>
    <dbReference type="NCBI Taxonomy" id="1850348"/>
    <lineage>
        <taxon>Bacteria</taxon>
        <taxon>Pseudomonadati</taxon>
        <taxon>Rhodothermota</taxon>
        <taxon>Rhodothermia</taxon>
        <taxon>Rhodothermales</taxon>
        <taxon>Salisaetaceae</taxon>
        <taxon>Longibacter</taxon>
    </lineage>
</organism>
<evidence type="ECO:0000313" key="4">
    <source>
        <dbReference type="Proteomes" id="UP000220102"/>
    </source>
</evidence>
<keyword evidence="1" id="KW-0238">DNA-binding</keyword>
<evidence type="ECO:0000256" key="2">
    <source>
        <dbReference type="SAM" id="MobiDB-lite"/>
    </source>
</evidence>
<dbReference type="InterPro" id="IPR010998">
    <property type="entry name" value="Integrase_recombinase_N"/>
</dbReference>
<accession>A0A2A8CYC3</accession>
<evidence type="ECO:0000256" key="1">
    <source>
        <dbReference type="ARBA" id="ARBA00023125"/>
    </source>
</evidence>